<dbReference type="GO" id="GO:0008832">
    <property type="term" value="F:dGTPase activity"/>
    <property type="evidence" value="ECO:0007669"/>
    <property type="project" value="TreeGrafter"/>
</dbReference>
<dbReference type="Gene3D" id="1.10.3550.10">
    <property type="entry name" value="eoxyguanosinetriphosphate triphosphohydrolase domain-like"/>
    <property type="match status" value="1"/>
</dbReference>
<proteinExistence type="predicted"/>
<dbReference type="InterPro" id="IPR023293">
    <property type="entry name" value="dGTP_triP_hydro_central_sf"/>
</dbReference>
<gene>
    <name evidence="3" type="ORF">SAMN05661044_00140</name>
</gene>
<evidence type="ECO:0000313" key="4">
    <source>
        <dbReference type="Proteomes" id="UP000199421"/>
    </source>
</evidence>
<dbReference type="Gene3D" id="1.10.3210.10">
    <property type="entry name" value="Hypothetical protein af1432"/>
    <property type="match status" value="1"/>
</dbReference>
<dbReference type="GO" id="GO:0006203">
    <property type="term" value="P:dGTP catabolic process"/>
    <property type="evidence" value="ECO:0007669"/>
    <property type="project" value="TreeGrafter"/>
</dbReference>
<dbReference type="InterPro" id="IPR050135">
    <property type="entry name" value="dGTPase-like"/>
</dbReference>
<name>A0A1H7GPU8_OLID1</name>
<protein>
    <submittedName>
        <fullName evidence="3">dGTPase</fullName>
    </submittedName>
</protein>
<accession>A0A1H7GPU8</accession>
<dbReference type="PANTHER" id="PTHR11373">
    <property type="entry name" value="DEOXYNUCLEOSIDE TRIPHOSPHATE TRIPHOSPHOHYDROLASE"/>
    <property type="match status" value="1"/>
</dbReference>
<dbReference type="Proteomes" id="UP000199421">
    <property type="component" value="Unassembled WGS sequence"/>
</dbReference>
<evidence type="ECO:0000259" key="2">
    <source>
        <dbReference type="SMART" id="SM00471"/>
    </source>
</evidence>
<dbReference type="RefSeq" id="WP_202907712.1">
    <property type="nucleotide sequence ID" value="NZ_FOAF01000001.1"/>
</dbReference>
<dbReference type="Pfam" id="PF13286">
    <property type="entry name" value="HD_assoc"/>
    <property type="match status" value="1"/>
</dbReference>
<dbReference type="CDD" id="cd00077">
    <property type="entry name" value="HDc"/>
    <property type="match status" value="1"/>
</dbReference>
<dbReference type="Gene3D" id="1.10.3410.10">
    <property type="entry name" value="putative deoxyguanosinetriphosphate triphosphohydrolase like domain"/>
    <property type="match status" value="1"/>
</dbReference>
<dbReference type="AlphaFoldDB" id="A0A1H7GPU8"/>
<keyword evidence="1" id="KW-0378">Hydrolase</keyword>
<reference evidence="4" key="1">
    <citation type="submission" date="2016-10" db="EMBL/GenBank/DDBJ databases">
        <authorList>
            <person name="Varghese N."/>
            <person name="Submissions S."/>
        </authorList>
    </citation>
    <scope>NUCLEOTIDE SEQUENCE [LARGE SCALE GENOMIC DNA]</scope>
    <source>
        <strain evidence="4">DSM 18733</strain>
    </source>
</reference>
<dbReference type="SUPFAM" id="SSF109604">
    <property type="entry name" value="HD-domain/PDEase-like"/>
    <property type="match status" value="1"/>
</dbReference>
<dbReference type="EMBL" id="FOAF01000001">
    <property type="protein sequence ID" value="SEK39567.1"/>
    <property type="molecule type" value="Genomic_DNA"/>
</dbReference>
<dbReference type="InterPro" id="IPR026875">
    <property type="entry name" value="PHydrolase_assoc_dom"/>
</dbReference>
<dbReference type="InterPro" id="IPR006261">
    <property type="entry name" value="dGTPase"/>
</dbReference>
<dbReference type="NCBIfam" id="TIGR01353">
    <property type="entry name" value="dGTP_triPase"/>
    <property type="match status" value="1"/>
</dbReference>
<evidence type="ECO:0000313" key="3">
    <source>
        <dbReference type="EMBL" id="SEK39567.1"/>
    </source>
</evidence>
<keyword evidence="4" id="KW-1185">Reference proteome</keyword>
<feature type="domain" description="HD/PDEase" evidence="2">
    <location>
        <begin position="61"/>
        <end position="263"/>
    </location>
</feature>
<dbReference type="InterPro" id="IPR027432">
    <property type="entry name" value="dGTP_triphosphohydrolase_C"/>
</dbReference>
<dbReference type="STRING" id="407022.SAMN05661044_00140"/>
<dbReference type="SMART" id="SM00471">
    <property type="entry name" value="HDc"/>
    <property type="match status" value="1"/>
</dbReference>
<dbReference type="InterPro" id="IPR003607">
    <property type="entry name" value="HD/PDEase_dom"/>
</dbReference>
<evidence type="ECO:0000256" key="1">
    <source>
        <dbReference type="ARBA" id="ARBA00022801"/>
    </source>
</evidence>
<sequence length="459" mass="52950">MMKNQIWKKLLNPARLRTSDRQKENDPRNEFESDFGRIIFSPAIRRMHDKTQVFPLTADDNIHSRLTHSLEVMAIGYTFGLKICENADFVKSTGYDKSELERIICILLKNSCLIHDIGNPPFGHFGEEVIKNYFKEYFYSASNTKNLSIDKERQEDFILFDGNAQGFRILTKLQVLNDPFGLNLTYGTLASFLKYPNYGNIEEKILSKSKRGVFQSEAEYLKTIFVDCGLLVGEDYIRHPLAFLMEAADSICYLIMDIEDGLNKGWYDYDVLERQLSVHSQLKNIFDRLNVKYSSPTDIIKKIVQFRIDVIALMVKDATDLFLAKIDNILEGKYNSELLFERPDAPAHTLKKFCSEFIISNREIVSLEITGHSVLTGLLDYYIKFVFHENKKYRKRALSLISKSIISAVLYETNTFGEEGAFESLSDYNKLQVIVDFITGMTDQFALDHYQKISGQKII</sequence>
<dbReference type="PANTHER" id="PTHR11373:SF32">
    <property type="entry name" value="DEOXYGUANOSINETRIPHOSPHATE TRIPHOSPHOHYDROLASE"/>
    <property type="match status" value="1"/>
</dbReference>
<organism evidence="3 4">
    <name type="scientific">Olivibacter domesticus</name>
    <name type="common">Pseudosphingobacterium domesticum</name>
    <dbReference type="NCBI Taxonomy" id="407022"/>
    <lineage>
        <taxon>Bacteria</taxon>
        <taxon>Pseudomonadati</taxon>
        <taxon>Bacteroidota</taxon>
        <taxon>Sphingobacteriia</taxon>
        <taxon>Sphingobacteriales</taxon>
        <taxon>Sphingobacteriaceae</taxon>
        <taxon>Olivibacter</taxon>
    </lineage>
</organism>